<dbReference type="Proteomes" id="UP000807504">
    <property type="component" value="Unassembled WGS sequence"/>
</dbReference>
<dbReference type="AlphaFoldDB" id="A0A8T0EGE7"/>
<accession>A0A8T0EGE7</accession>
<comment type="caution">
    <text evidence="2">The sequence shown here is derived from an EMBL/GenBank/DDBJ whole genome shotgun (WGS) entry which is preliminary data.</text>
</comment>
<feature type="region of interest" description="Disordered" evidence="1">
    <location>
        <begin position="101"/>
        <end position="124"/>
    </location>
</feature>
<evidence type="ECO:0000313" key="3">
    <source>
        <dbReference type="Proteomes" id="UP000807504"/>
    </source>
</evidence>
<feature type="region of interest" description="Disordered" evidence="1">
    <location>
        <begin position="61"/>
        <end position="86"/>
    </location>
</feature>
<dbReference type="EMBL" id="JABXBU010002228">
    <property type="protein sequence ID" value="KAF8771720.1"/>
    <property type="molecule type" value="Genomic_DNA"/>
</dbReference>
<keyword evidence="3" id="KW-1185">Reference proteome</keyword>
<protein>
    <submittedName>
        <fullName evidence="2">Uncharacterized protein</fullName>
    </submittedName>
</protein>
<sequence>MACWHKPGEAGWPCVLNDVKRLIFFQNHGSKQKENGKSTSDSRAVIFEEVKATFHKELSYSKIKNNNENPDKSRTQKKNEEGKLKHRTLAKDEMQRKKMKFRRQVFHSESEEDEWTSPDDEDDFDINCDLIADSDYLNLGKDTEVNDFVLVKLLNED</sequence>
<feature type="compositionally biased region" description="Acidic residues" evidence="1">
    <location>
        <begin position="110"/>
        <end position="124"/>
    </location>
</feature>
<organism evidence="2 3">
    <name type="scientific">Argiope bruennichi</name>
    <name type="common">Wasp spider</name>
    <name type="synonym">Aranea bruennichi</name>
    <dbReference type="NCBI Taxonomy" id="94029"/>
    <lineage>
        <taxon>Eukaryota</taxon>
        <taxon>Metazoa</taxon>
        <taxon>Ecdysozoa</taxon>
        <taxon>Arthropoda</taxon>
        <taxon>Chelicerata</taxon>
        <taxon>Arachnida</taxon>
        <taxon>Araneae</taxon>
        <taxon>Araneomorphae</taxon>
        <taxon>Entelegynae</taxon>
        <taxon>Araneoidea</taxon>
        <taxon>Araneidae</taxon>
        <taxon>Argiope</taxon>
    </lineage>
</organism>
<evidence type="ECO:0000256" key="1">
    <source>
        <dbReference type="SAM" id="MobiDB-lite"/>
    </source>
</evidence>
<name>A0A8T0EGE7_ARGBR</name>
<reference evidence="2" key="1">
    <citation type="journal article" date="2020" name="bioRxiv">
        <title>Chromosome-level reference genome of the European wasp spider Argiope bruennichi: a resource for studies on range expansion and evolutionary adaptation.</title>
        <authorList>
            <person name="Sheffer M.M."/>
            <person name="Hoppe A."/>
            <person name="Krehenwinkel H."/>
            <person name="Uhl G."/>
            <person name="Kuss A.W."/>
            <person name="Jensen L."/>
            <person name="Jensen C."/>
            <person name="Gillespie R.G."/>
            <person name="Hoff K.J."/>
            <person name="Prost S."/>
        </authorList>
    </citation>
    <scope>NUCLEOTIDE SEQUENCE</scope>
</reference>
<reference evidence="2" key="2">
    <citation type="submission" date="2020-06" db="EMBL/GenBank/DDBJ databases">
        <authorList>
            <person name="Sheffer M."/>
        </authorList>
    </citation>
    <scope>NUCLEOTIDE SEQUENCE</scope>
</reference>
<evidence type="ECO:0000313" key="2">
    <source>
        <dbReference type="EMBL" id="KAF8771720.1"/>
    </source>
</evidence>
<feature type="compositionally biased region" description="Basic and acidic residues" evidence="1">
    <location>
        <begin position="69"/>
        <end position="86"/>
    </location>
</feature>
<proteinExistence type="predicted"/>
<gene>
    <name evidence="2" type="ORF">HNY73_019100</name>
</gene>